<accession>A0A0L0JSY2</accession>
<dbReference type="EMBL" id="JPPY01000186">
    <property type="protein sequence ID" value="KND28681.1"/>
    <property type="molecule type" value="Genomic_DNA"/>
</dbReference>
<dbReference type="Proteomes" id="UP000037151">
    <property type="component" value="Unassembled WGS sequence"/>
</dbReference>
<sequence>MRAARRPGGVLAYDPYVHDDLMHGYGVEPRPTLAAEAFDDAAICPGPHLVHLRTSAGPPSPRTRWQILATVL</sequence>
<reference evidence="2" key="1">
    <citation type="submission" date="2014-07" db="EMBL/GenBank/DDBJ databases">
        <title>Genome sequencing of plant-pathogenic Streptomyces species.</title>
        <authorList>
            <person name="Harrison J."/>
            <person name="Sapp M."/>
            <person name="Thwaites R."/>
            <person name="Studholme D.J."/>
        </authorList>
    </citation>
    <scope>NUCLEOTIDE SEQUENCE [LARGE SCALE GENOMIC DNA]</scope>
    <source>
        <strain evidence="2">NCPPB 4445</strain>
    </source>
</reference>
<proteinExistence type="predicted"/>
<dbReference type="PATRIC" id="fig|42234.21.peg.6740"/>
<evidence type="ECO:0000313" key="2">
    <source>
        <dbReference type="Proteomes" id="UP000037151"/>
    </source>
</evidence>
<dbReference type="AlphaFoldDB" id="A0A0L0JSY2"/>
<gene>
    <name evidence="1" type="ORF">IQ63_32740</name>
</gene>
<evidence type="ECO:0000313" key="1">
    <source>
        <dbReference type="EMBL" id="KND28681.1"/>
    </source>
</evidence>
<comment type="caution">
    <text evidence="1">The sequence shown here is derived from an EMBL/GenBank/DDBJ whole genome shotgun (WGS) entry which is preliminary data.</text>
</comment>
<protein>
    <submittedName>
        <fullName evidence="1">Uncharacterized protein</fullName>
    </submittedName>
</protein>
<name>A0A0L0JSY2_9ACTN</name>
<organism evidence="1 2">
    <name type="scientific">Streptomyces acidiscabies</name>
    <dbReference type="NCBI Taxonomy" id="42234"/>
    <lineage>
        <taxon>Bacteria</taxon>
        <taxon>Bacillati</taxon>
        <taxon>Actinomycetota</taxon>
        <taxon>Actinomycetes</taxon>
        <taxon>Kitasatosporales</taxon>
        <taxon>Streptomycetaceae</taxon>
        <taxon>Streptomyces</taxon>
    </lineage>
</organism>